<dbReference type="Pfam" id="PF05359">
    <property type="entry name" value="DUF748"/>
    <property type="match status" value="1"/>
</dbReference>
<dbReference type="RefSeq" id="WP_324726027.1">
    <property type="nucleotide sequence ID" value="NZ_CP139781.1"/>
</dbReference>
<dbReference type="Proteomes" id="UP000738431">
    <property type="component" value="Chromosome"/>
</dbReference>
<evidence type="ECO:0000256" key="1">
    <source>
        <dbReference type="SAM" id="Phobius"/>
    </source>
</evidence>
<evidence type="ECO:0000313" key="3">
    <source>
        <dbReference type="Proteomes" id="UP000738431"/>
    </source>
</evidence>
<sequence length="1007" mass="106360">MRLRRGLIGAGVALVLVAVLSWWVVPTVVRNQIEQRASAALARTVSVAGVSFNPLNLGVEVRGLDVRQGDETWLRWERLYVNPRVWSLVRGRLGFDVIELDGFDGRVAVDEAGELNFADLLARESADEEDEEEAEPTVVEIGSLVVREARIEFLDASHARPFATTLGPVSFSLADFHTVGDPQAPYEFVATTEAGETLSWNGQLSATPLHSQGSIELGGIQLAKYAPYLSEFTAAEIRNGQLHVKTDYRVAVSDGGLELELRQGDVVIENLAVSAVGRAGELVSTERLHVRGMDLDWAEQRVAIDAVTWTGGRVELAKQAEGLELVQLLAGSTTEGATQGGDDWRVTVGELGVDGLAALWRDETLAQTATVEVAALSVQVRDLDLSDLTRAVPVTVAATLANGGGNLAAVGEAGLVPFRPALDVTVTDVDLAVASPYVQAARPGLHVGGGTLAVKGALGTSGDSLVFRGGLGVAGLSLTDDDGAMLAAWEQLHTEGVSLVLEPLTLDIERVRLVRPDVAMAIRRDGSINWMPDVPAESAEIVGPVVADSSNEAAPVIRVSLVELVEARVDYRDESLVTRAGAVLTELSGEMTGLSSVELGKGQAELRGRVNGSGSVLVQGDFNPLGQPAFTDLAVTVERMDLSPLSGYVGQYAGYALQRGRMTLAVNFKLQDRVIDSETVVTLDGFTLGAKVDSPDATSLPVPLALKLLRDGDGQIVIDLPVGGSLDDPEFRVGRVVWRVITNLLTKAATAPFKMLGGLVGGGGEAADDLDEQIFAAASAELAPAAIQKLDTLAAALQERPELALLVHGEYAPEADAVAWRPAVLEQRLRERAAEGQWSAADGWAENARMGQLVNLYMDVFGVPPLDPDTPVEMESVVEGEVAEAARPDPEPRAASDDSLMGWLRRVFGGGDAAADESSPESVTAVAGEEVDGGGPGAMPAMTVLPEAEIEARLLSAIEISEADLIELARARAQAVQAKLVAAGIAANRIELGEVRAGMARVSLELR</sequence>
<evidence type="ECO:0000313" key="2">
    <source>
        <dbReference type="EMBL" id="WRQ86960.1"/>
    </source>
</evidence>
<keyword evidence="1" id="KW-1133">Transmembrane helix</keyword>
<dbReference type="PANTHER" id="PTHR30441">
    <property type="entry name" value="DUF748 DOMAIN-CONTAINING PROTEIN"/>
    <property type="match status" value="1"/>
</dbReference>
<dbReference type="PANTHER" id="PTHR30441:SF8">
    <property type="entry name" value="DUF748 DOMAIN-CONTAINING PROTEIN"/>
    <property type="match status" value="1"/>
</dbReference>
<dbReference type="InterPro" id="IPR052894">
    <property type="entry name" value="AsmA-related"/>
</dbReference>
<keyword evidence="1" id="KW-0812">Transmembrane</keyword>
<keyword evidence="3" id="KW-1185">Reference proteome</keyword>
<feature type="transmembrane region" description="Helical" evidence="1">
    <location>
        <begin position="7"/>
        <end position="25"/>
    </location>
</feature>
<proteinExistence type="predicted"/>
<dbReference type="EMBL" id="CP139781">
    <property type="protein sequence ID" value="WRQ86960.1"/>
    <property type="molecule type" value="Genomic_DNA"/>
</dbReference>
<protein>
    <submittedName>
        <fullName evidence="2">DUF748 domain-containing protein</fullName>
    </submittedName>
</protein>
<dbReference type="InterPro" id="IPR008023">
    <property type="entry name" value="DUF748"/>
</dbReference>
<reference evidence="2 3" key="1">
    <citation type="submission" date="2021-08" db="EMBL/GenBank/DDBJ databases">
        <authorList>
            <person name="Zhang D."/>
            <person name="Zhang A."/>
            <person name="Wang L."/>
        </authorList>
    </citation>
    <scope>NUCLEOTIDE SEQUENCE [LARGE SCALE GENOMIC DNA]</scope>
    <source>
        <strain evidence="2 3">WL0086</strain>
    </source>
</reference>
<organism evidence="2 3">
    <name type="scientific">Actomonas aquatica</name>
    <dbReference type="NCBI Taxonomy" id="2866162"/>
    <lineage>
        <taxon>Bacteria</taxon>
        <taxon>Pseudomonadati</taxon>
        <taxon>Verrucomicrobiota</taxon>
        <taxon>Opitutia</taxon>
        <taxon>Opitutales</taxon>
        <taxon>Opitutaceae</taxon>
        <taxon>Actomonas</taxon>
    </lineage>
</organism>
<name>A0ABZ1C6H3_9BACT</name>
<gene>
    <name evidence="2" type="ORF">K1X11_019270</name>
</gene>
<accession>A0ABZ1C6H3</accession>
<keyword evidence="1" id="KW-0472">Membrane</keyword>
<reference evidence="2 3" key="2">
    <citation type="submission" date="2023-12" db="EMBL/GenBank/DDBJ databases">
        <title>Description of an unclassified Opitutus bacterium of Verrucomicrobiota.</title>
        <authorList>
            <person name="Zhang D.-F."/>
        </authorList>
    </citation>
    <scope>NUCLEOTIDE SEQUENCE [LARGE SCALE GENOMIC DNA]</scope>
    <source>
        <strain evidence="2 3">WL0086</strain>
    </source>
</reference>